<dbReference type="EMBL" id="JAQNDM010000002">
    <property type="protein sequence ID" value="MDC0708762.1"/>
    <property type="molecule type" value="Genomic_DNA"/>
</dbReference>
<keyword evidence="2" id="KW-1185">Reference proteome</keyword>
<dbReference type="Proteomes" id="UP001221838">
    <property type="component" value="Unassembled WGS sequence"/>
</dbReference>
<accession>A0ABT5D516</accession>
<evidence type="ECO:0000313" key="1">
    <source>
        <dbReference type="EMBL" id="MDC0708762.1"/>
    </source>
</evidence>
<reference evidence="1 2" key="1">
    <citation type="submission" date="2022-11" db="EMBL/GenBank/DDBJ databases">
        <title>Minimal conservation of predation-associated metabolite biosynthetic gene clusters underscores biosynthetic potential of Myxococcota including descriptions for ten novel species: Archangium lansinium sp. nov., Myxococcus landrumus sp. nov., Nannocystis bai.</title>
        <authorList>
            <person name="Ahearne A."/>
            <person name="Stevens C."/>
            <person name="Dowd S."/>
        </authorList>
    </citation>
    <scope>NUCLEOTIDE SEQUENCE [LARGE SCALE GENOMIC DNA]</scope>
    <source>
        <strain evidence="1 2">NCWAL01</strain>
    </source>
</reference>
<proteinExistence type="predicted"/>
<comment type="caution">
    <text evidence="1">The sequence shown here is derived from an EMBL/GenBank/DDBJ whole genome shotgun (WGS) entry which is preliminary data.</text>
</comment>
<gene>
    <name evidence="1" type="ORF">POL68_09810</name>
</gene>
<organism evidence="1 2">
    <name type="scientific">Stigmatella ashevillensis</name>
    <dbReference type="NCBI Taxonomy" id="2995309"/>
    <lineage>
        <taxon>Bacteria</taxon>
        <taxon>Pseudomonadati</taxon>
        <taxon>Myxococcota</taxon>
        <taxon>Myxococcia</taxon>
        <taxon>Myxococcales</taxon>
        <taxon>Cystobacterineae</taxon>
        <taxon>Archangiaceae</taxon>
        <taxon>Stigmatella</taxon>
    </lineage>
</organism>
<protein>
    <submittedName>
        <fullName evidence="1">Uncharacterized protein</fullName>
    </submittedName>
</protein>
<sequence>MMEKGAVLLRHGFTFSERMEGAELELEALFHDHLAAVLRGTESRRSFYEFVTDLDTSGRFDGRYEKDVSNELNHRYSNRPRR</sequence>
<name>A0ABT5D516_9BACT</name>
<dbReference type="RefSeq" id="WP_272136747.1">
    <property type="nucleotide sequence ID" value="NZ_JAQNDM010000002.1"/>
</dbReference>
<evidence type="ECO:0000313" key="2">
    <source>
        <dbReference type="Proteomes" id="UP001221838"/>
    </source>
</evidence>